<dbReference type="SUPFAM" id="SSF144052">
    <property type="entry name" value="Thermophilic metalloprotease-like"/>
    <property type="match status" value="1"/>
</dbReference>
<protein>
    <submittedName>
        <fullName evidence="2">Leucyl aminopeptidase</fullName>
    </submittedName>
</protein>
<keyword evidence="2" id="KW-0031">Aminopeptidase</keyword>
<dbReference type="GO" id="GO:0046872">
    <property type="term" value="F:metal ion binding"/>
    <property type="evidence" value="ECO:0007669"/>
    <property type="project" value="UniProtKB-KW"/>
</dbReference>
<evidence type="ECO:0000313" key="3">
    <source>
        <dbReference type="Proteomes" id="UP000034883"/>
    </source>
</evidence>
<reference evidence="2 3" key="1">
    <citation type="submission" date="2015-03" db="EMBL/GenBank/DDBJ databases">
        <title>Genome assembly of Sandaracinus amylolyticus DSM 53668.</title>
        <authorList>
            <person name="Sharma G."/>
            <person name="Subramanian S."/>
        </authorList>
    </citation>
    <scope>NUCLEOTIDE SEQUENCE [LARGE SCALE GENOMIC DNA]</scope>
    <source>
        <strain evidence="2 3">DSM 53668</strain>
    </source>
</reference>
<dbReference type="EMBL" id="CP011125">
    <property type="protein sequence ID" value="AKF10307.1"/>
    <property type="molecule type" value="Genomic_DNA"/>
</dbReference>
<keyword evidence="2" id="KW-0378">Hydrolase</keyword>
<dbReference type="PANTHER" id="PTHR34448">
    <property type="entry name" value="AMINOPEPTIDASE"/>
    <property type="match status" value="1"/>
</dbReference>
<accession>A0A0F6YMG1</accession>
<dbReference type="AlphaFoldDB" id="A0A0F6YMG1"/>
<gene>
    <name evidence="2" type="ORF">DB32_007456</name>
</gene>
<name>A0A0F6YMG1_9BACT</name>
<evidence type="ECO:0000313" key="2">
    <source>
        <dbReference type="EMBL" id="AKF10307.1"/>
    </source>
</evidence>
<dbReference type="InterPro" id="IPR052170">
    <property type="entry name" value="M29_Exopeptidase"/>
</dbReference>
<dbReference type="STRING" id="927083.DB32_007456"/>
<keyword evidence="1" id="KW-0479">Metal-binding</keyword>
<dbReference type="GO" id="GO:0004177">
    <property type="term" value="F:aminopeptidase activity"/>
    <property type="evidence" value="ECO:0007669"/>
    <property type="project" value="UniProtKB-KW"/>
</dbReference>
<dbReference type="PANTHER" id="PTHR34448:SF1">
    <property type="entry name" value="BLL6088 PROTEIN"/>
    <property type="match status" value="1"/>
</dbReference>
<dbReference type="Proteomes" id="UP000034883">
    <property type="component" value="Chromosome"/>
</dbReference>
<sequence length="342" mass="36783">MDDLDLNSSRRGAENVVRRCLAVAADERVVVLHWQAAPLARWLMDAIAAAGARGESVSADAAPEGSPMQVERWVEDALSDAPASILIAKHGLPPSLSMAVLAVARKRRVRHLHLTRADAKLFAQSYRAEPERIAEINTRVRDALEGSRQLRARAPGGTDITVTLDRAYPILTSDGRPSPGKPDNLPAGHAFFHPASVSGTFAPDRGVLGALRIGRDRAPSARIRFELDGGRVRAVHCDDAQLRADLDEYLASHANAGRVGIIGLPTNYLARAESGLEVQDALLPGVSVGLGYSFEAETRAPFACPVQLRLLARRMDVDAGSRALVRAGRLVDDLVTGIDPFR</sequence>
<dbReference type="KEGG" id="samy:DB32_007456"/>
<organism evidence="2 3">
    <name type="scientific">Sandaracinus amylolyticus</name>
    <dbReference type="NCBI Taxonomy" id="927083"/>
    <lineage>
        <taxon>Bacteria</taxon>
        <taxon>Pseudomonadati</taxon>
        <taxon>Myxococcota</taxon>
        <taxon>Polyangia</taxon>
        <taxon>Polyangiales</taxon>
        <taxon>Sandaracinaceae</taxon>
        <taxon>Sandaracinus</taxon>
    </lineage>
</organism>
<keyword evidence="2" id="KW-0645">Protease</keyword>
<dbReference type="OrthoDB" id="7057810at2"/>
<dbReference type="RefSeq" id="WP_053237282.1">
    <property type="nucleotide sequence ID" value="NZ_CP011125.1"/>
</dbReference>
<proteinExistence type="predicted"/>
<keyword evidence="3" id="KW-1185">Reference proteome</keyword>
<evidence type="ECO:0000256" key="1">
    <source>
        <dbReference type="ARBA" id="ARBA00022723"/>
    </source>
</evidence>